<name>A0A844YV83_9SPHN</name>
<evidence type="ECO:0000256" key="5">
    <source>
        <dbReference type="ARBA" id="ARBA00022729"/>
    </source>
</evidence>
<organism evidence="13 14">
    <name type="scientific">Alteraurantiacibacter buctensis</name>
    <dbReference type="NCBI Taxonomy" id="1503981"/>
    <lineage>
        <taxon>Bacteria</taxon>
        <taxon>Pseudomonadati</taxon>
        <taxon>Pseudomonadota</taxon>
        <taxon>Alphaproteobacteria</taxon>
        <taxon>Sphingomonadales</taxon>
        <taxon>Erythrobacteraceae</taxon>
        <taxon>Alteraurantiacibacter</taxon>
    </lineage>
</organism>
<dbReference type="Gene3D" id="2.170.130.10">
    <property type="entry name" value="TonB-dependent receptor, plug domain"/>
    <property type="match status" value="1"/>
</dbReference>
<gene>
    <name evidence="13" type="ORF">GRI99_05290</name>
</gene>
<evidence type="ECO:0000256" key="4">
    <source>
        <dbReference type="ARBA" id="ARBA00022692"/>
    </source>
</evidence>
<proteinExistence type="inferred from homology"/>
<dbReference type="AlphaFoldDB" id="A0A844YV83"/>
<keyword evidence="4 9" id="KW-0812">Transmembrane</keyword>
<sequence>MQTMHTLRRLLACTTCLCSILPTAALAQQANARADEDFIIVEGVRVTEEVTETAAELAEFGTQVQVISSDEILTGGFTNFGELAAGLIRGANVGYSPDEGEFTIRIDGGTDRDTLLLVDGVPYFDRSSPSEDLWPATAIDPRMISSVEIFRGGQSLYFGSNGGLGVVSVRSKDPEAELAGQIGIYGGSFRTREIYGNVSVPLPIGEEGEHALLVFGRSYETDSNILFNREAFADTLLELGGFRKYPYSFNNIGLRYMWRAAPDVTFRAGFQLATIDFEDTFPDQSPYAPNRTEFPIFNASLDARLNDRMRLEVEGHYQAPSLLNTELDPLVCSIPRVADLPANVRSLAPSGGFTTATAFENFARANGLPTGCVTNPQFNFGRANVQAREGIYINPANGLPYGTIANPFPIGHPMGFVIQSVASFGTGVPIKGIGDVDRFKSGYIDHGANARIYYDWTDWLQTVIGVQNTSYTDNSDEVFGVRDVTLRSNGIYGDLRLDLPVLEGLNISLAGRQDFNSNFADEFIWKASGRLELPAGFYVRGGGGTSYSAPKIDEIGAYGPLANVNPGLESQSVETYNFGTGINGEIAMGTFNIELGYFDTAITNQFGDRSVGAVCLEYARETNPLGTVARDEIVRNRALIIPPDAFCATAAAANLGSNQSVAVNTLARQDIKGYTIDLAFDTEMVQFDLSFTKNDSLELNPVFGLLARRDGTTANLSFVTPGPAGANETRQSAERPEWSASGLITFTPTDRLTVAFNPRYQGPEWAYAPAGLARLVDADGNRVVEDVNFGNYFVMNASIQYLLGENLEHRFMVRLVNLFDEEYFERYSGGSTLQISRAAVRGELGPQNSGYYRQYGWNGKPRSAWVQYEYRF</sequence>
<keyword evidence="13" id="KW-0675">Receptor</keyword>
<dbReference type="GO" id="GO:0015344">
    <property type="term" value="F:siderophore uptake transmembrane transporter activity"/>
    <property type="evidence" value="ECO:0007669"/>
    <property type="project" value="TreeGrafter"/>
</dbReference>
<dbReference type="Pfam" id="PF07715">
    <property type="entry name" value="Plug"/>
    <property type="match status" value="1"/>
</dbReference>
<evidence type="ECO:0000313" key="13">
    <source>
        <dbReference type="EMBL" id="MXO71052.1"/>
    </source>
</evidence>
<keyword evidence="7 9" id="KW-0472">Membrane</keyword>
<evidence type="ECO:0000256" key="9">
    <source>
        <dbReference type="PROSITE-ProRule" id="PRU01360"/>
    </source>
</evidence>
<dbReference type="InterPro" id="IPR010917">
    <property type="entry name" value="TonB_rcpt_CS"/>
</dbReference>
<reference evidence="13 14" key="1">
    <citation type="submission" date="2019-12" db="EMBL/GenBank/DDBJ databases">
        <title>Genomic-based taxomic classification of the family Erythrobacteraceae.</title>
        <authorList>
            <person name="Xu L."/>
        </authorList>
    </citation>
    <scope>NUCLEOTIDE SEQUENCE [LARGE SCALE GENOMIC DNA]</scope>
    <source>
        <strain evidence="13 14">M0322</strain>
    </source>
</reference>
<evidence type="ECO:0000259" key="12">
    <source>
        <dbReference type="Pfam" id="PF07715"/>
    </source>
</evidence>
<evidence type="ECO:0000256" key="8">
    <source>
        <dbReference type="ARBA" id="ARBA00023237"/>
    </source>
</evidence>
<evidence type="ECO:0000256" key="11">
    <source>
        <dbReference type="SAM" id="SignalP"/>
    </source>
</evidence>
<feature type="chain" id="PRO_5032880043" evidence="11">
    <location>
        <begin position="28"/>
        <end position="872"/>
    </location>
</feature>
<feature type="signal peptide" evidence="11">
    <location>
        <begin position="1"/>
        <end position="27"/>
    </location>
</feature>
<keyword evidence="5 11" id="KW-0732">Signal</keyword>
<dbReference type="InterPro" id="IPR036942">
    <property type="entry name" value="Beta-barrel_TonB_sf"/>
</dbReference>
<evidence type="ECO:0000256" key="6">
    <source>
        <dbReference type="ARBA" id="ARBA00023077"/>
    </source>
</evidence>
<feature type="domain" description="TonB-dependent receptor plug" evidence="12">
    <location>
        <begin position="60"/>
        <end position="166"/>
    </location>
</feature>
<dbReference type="PROSITE" id="PS52016">
    <property type="entry name" value="TONB_DEPENDENT_REC_3"/>
    <property type="match status" value="1"/>
</dbReference>
<dbReference type="Proteomes" id="UP000466966">
    <property type="component" value="Unassembled WGS sequence"/>
</dbReference>
<dbReference type="InterPro" id="IPR037066">
    <property type="entry name" value="Plug_dom_sf"/>
</dbReference>
<comment type="similarity">
    <text evidence="9">Belongs to the TonB-dependent receptor family.</text>
</comment>
<keyword evidence="2 9" id="KW-0813">Transport</keyword>
<evidence type="ECO:0000256" key="1">
    <source>
        <dbReference type="ARBA" id="ARBA00004571"/>
    </source>
</evidence>
<keyword evidence="3 9" id="KW-1134">Transmembrane beta strand</keyword>
<evidence type="ECO:0000256" key="2">
    <source>
        <dbReference type="ARBA" id="ARBA00022448"/>
    </source>
</evidence>
<comment type="subcellular location">
    <subcellularLocation>
        <location evidence="1 9">Cell outer membrane</location>
        <topology evidence="1 9">Multi-pass membrane protein</topology>
    </subcellularLocation>
</comment>
<dbReference type="GO" id="GO:0009279">
    <property type="term" value="C:cell outer membrane"/>
    <property type="evidence" value="ECO:0007669"/>
    <property type="project" value="UniProtKB-SubCell"/>
</dbReference>
<comment type="caution">
    <text evidence="13">The sequence shown here is derived from an EMBL/GenBank/DDBJ whole genome shotgun (WGS) entry which is preliminary data.</text>
</comment>
<dbReference type="InterPro" id="IPR012910">
    <property type="entry name" value="Plug_dom"/>
</dbReference>
<evidence type="ECO:0000256" key="7">
    <source>
        <dbReference type="ARBA" id="ARBA00023136"/>
    </source>
</evidence>
<evidence type="ECO:0000256" key="10">
    <source>
        <dbReference type="PROSITE-ProRule" id="PRU10144"/>
    </source>
</evidence>
<dbReference type="PANTHER" id="PTHR30069">
    <property type="entry name" value="TONB-DEPENDENT OUTER MEMBRANE RECEPTOR"/>
    <property type="match status" value="1"/>
</dbReference>
<keyword evidence="6" id="KW-0798">TonB box</keyword>
<dbReference type="OrthoDB" id="9764669at2"/>
<dbReference type="GO" id="GO:0044718">
    <property type="term" value="P:siderophore transmembrane transport"/>
    <property type="evidence" value="ECO:0007669"/>
    <property type="project" value="TreeGrafter"/>
</dbReference>
<dbReference type="SUPFAM" id="SSF56935">
    <property type="entry name" value="Porins"/>
    <property type="match status" value="1"/>
</dbReference>
<evidence type="ECO:0000256" key="3">
    <source>
        <dbReference type="ARBA" id="ARBA00022452"/>
    </source>
</evidence>
<dbReference type="InterPro" id="IPR039426">
    <property type="entry name" value="TonB-dep_rcpt-like"/>
</dbReference>
<accession>A0A844YV83</accession>
<dbReference type="PANTHER" id="PTHR30069:SF29">
    <property type="entry name" value="HEMOGLOBIN AND HEMOGLOBIN-HAPTOGLOBIN-BINDING PROTEIN 1-RELATED"/>
    <property type="match status" value="1"/>
</dbReference>
<protein>
    <submittedName>
        <fullName evidence="13">TonB-dependent receptor plug domain-containing protein</fullName>
    </submittedName>
</protein>
<dbReference type="PROSITE" id="PS01156">
    <property type="entry name" value="TONB_DEPENDENT_REC_2"/>
    <property type="match status" value="1"/>
</dbReference>
<dbReference type="Gene3D" id="2.40.170.20">
    <property type="entry name" value="TonB-dependent receptor, beta-barrel domain"/>
    <property type="match status" value="1"/>
</dbReference>
<keyword evidence="14" id="KW-1185">Reference proteome</keyword>
<feature type="short sequence motif" description="TonB C-terminal box" evidence="10">
    <location>
        <begin position="855"/>
        <end position="872"/>
    </location>
</feature>
<evidence type="ECO:0000313" key="14">
    <source>
        <dbReference type="Proteomes" id="UP000466966"/>
    </source>
</evidence>
<dbReference type="EMBL" id="WTYV01000002">
    <property type="protein sequence ID" value="MXO71052.1"/>
    <property type="molecule type" value="Genomic_DNA"/>
</dbReference>
<keyword evidence="8 9" id="KW-0998">Cell outer membrane</keyword>